<reference evidence="3 4" key="1">
    <citation type="journal article" date="2015" name="Antonie Van Leeuwenhoek">
        <title>Lampropedia puyangensis sp. nov., isolated from symptomatic bark of Populus ? euramericana canker and emended description of Lampropedia hyalina (Ehrenberg 1832) Lee et al. 2004.</title>
        <authorList>
            <person name="Li Y."/>
            <person name="Wang T."/>
            <person name="Piao C.G."/>
            <person name="Wang L.F."/>
            <person name="Tian G.Z."/>
            <person name="Zhu T.H."/>
            <person name="Guo M.W."/>
        </authorList>
    </citation>
    <scope>NUCLEOTIDE SEQUENCE [LARGE SCALE GENOMIC DNA]</scope>
    <source>
        <strain evidence="3 4">2-bin</strain>
    </source>
</reference>
<gene>
    <name evidence="3" type="ORF">E9531_06785</name>
</gene>
<dbReference type="PANTHER" id="PTHR13774">
    <property type="entry name" value="PHENAZINE BIOSYNTHESIS PROTEIN"/>
    <property type="match status" value="1"/>
</dbReference>
<dbReference type="NCBIfam" id="TIGR00654">
    <property type="entry name" value="PhzF_family"/>
    <property type="match status" value="1"/>
</dbReference>
<keyword evidence="4" id="KW-1185">Reference proteome</keyword>
<accession>A0A4S8F5V1</accession>
<dbReference type="Pfam" id="PF02567">
    <property type="entry name" value="PhzC-PhzF"/>
    <property type="match status" value="1"/>
</dbReference>
<dbReference type="GO" id="GO:0005737">
    <property type="term" value="C:cytoplasm"/>
    <property type="evidence" value="ECO:0007669"/>
    <property type="project" value="TreeGrafter"/>
</dbReference>
<dbReference type="EMBL" id="STFG01000005">
    <property type="protein sequence ID" value="THU02800.1"/>
    <property type="molecule type" value="Genomic_DNA"/>
</dbReference>
<dbReference type="OrthoDB" id="9788221at2"/>
<dbReference type="RefSeq" id="WP_136573000.1">
    <property type="nucleotide sequence ID" value="NZ_STFG01000005.1"/>
</dbReference>
<proteinExistence type="inferred from homology"/>
<comment type="similarity">
    <text evidence="1">Belongs to the PhzF family.</text>
</comment>
<feature type="active site" evidence="2">
    <location>
        <position position="47"/>
    </location>
</feature>
<sequence length="289" mass="31480">MQQRRFAQVDVFTNTPYRGNPLAVVLDAQGLSTAQMQDFARWTNLSETTFVLPAEHSAADYRVRIFTPDEELPFAGHPTLGTCFAWLAAGGVPKATDGRVTQQCIKGLVRLRPQPHASGLWSFEAPALQRSQVDHARLSAVANALGLSNERIVAHQLLDNGPQWLVLVVPSAQEVMALRPDFAALRALKADVGVVALGDRHASNTPQMPFLTVRGFATAMGIPEDPVTGSLNASLAQWLIHEGWAPARYWASQGETLGRAGRIFCEQDENDRVWVGGHTVLCIQGLVTL</sequence>
<comment type="caution">
    <text evidence="3">The sequence shown here is derived from an EMBL/GenBank/DDBJ whole genome shotgun (WGS) entry which is preliminary data.</text>
</comment>
<dbReference type="PIRSF" id="PIRSF016184">
    <property type="entry name" value="PhzC_PhzF"/>
    <property type="match status" value="1"/>
</dbReference>
<evidence type="ECO:0000256" key="1">
    <source>
        <dbReference type="ARBA" id="ARBA00008270"/>
    </source>
</evidence>
<dbReference type="GO" id="GO:0016853">
    <property type="term" value="F:isomerase activity"/>
    <property type="evidence" value="ECO:0007669"/>
    <property type="project" value="TreeGrafter"/>
</dbReference>
<evidence type="ECO:0000313" key="4">
    <source>
        <dbReference type="Proteomes" id="UP000308917"/>
    </source>
</evidence>
<dbReference type="Gene3D" id="3.10.310.10">
    <property type="entry name" value="Diaminopimelate Epimerase, Chain A, domain 1"/>
    <property type="match status" value="2"/>
</dbReference>
<name>A0A4S8F5V1_9BURK</name>
<dbReference type="AlphaFoldDB" id="A0A4S8F5V1"/>
<evidence type="ECO:0000313" key="3">
    <source>
        <dbReference type="EMBL" id="THU02800.1"/>
    </source>
</evidence>
<protein>
    <submittedName>
        <fullName evidence="3">PhzF family phenazine biosynthesis protein</fullName>
    </submittedName>
</protein>
<dbReference type="PANTHER" id="PTHR13774:SF32">
    <property type="entry name" value="ANTISENSE-ENHANCING SEQUENCE 1"/>
    <property type="match status" value="1"/>
</dbReference>
<dbReference type="Proteomes" id="UP000308917">
    <property type="component" value="Unassembled WGS sequence"/>
</dbReference>
<dbReference type="InterPro" id="IPR003719">
    <property type="entry name" value="Phenazine_PhzF-like"/>
</dbReference>
<organism evidence="3 4">
    <name type="scientific">Lampropedia puyangensis</name>
    <dbReference type="NCBI Taxonomy" id="1330072"/>
    <lineage>
        <taxon>Bacteria</taxon>
        <taxon>Pseudomonadati</taxon>
        <taxon>Pseudomonadota</taxon>
        <taxon>Betaproteobacteria</taxon>
        <taxon>Burkholderiales</taxon>
        <taxon>Comamonadaceae</taxon>
        <taxon>Lampropedia</taxon>
    </lineage>
</organism>
<dbReference type="SUPFAM" id="SSF54506">
    <property type="entry name" value="Diaminopimelate epimerase-like"/>
    <property type="match status" value="1"/>
</dbReference>
<evidence type="ECO:0000256" key="2">
    <source>
        <dbReference type="PIRSR" id="PIRSR016184-1"/>
    </source>
</evidence>